<dbReference type="SUPFAM" id="SSF56219">
    <property type="entry name" value="DNase I-like"/>
    <property type="match status" value="1"/>
</dbReference>
<gene>
    <name evidence="6" type="primary">sph</name>
    <name evidence="6" type="ORF">F3087_16570</name>
</gene>
<keyword evidence="2 4" id="KW-0732">Signal</keyword>
<evidence type="ECO:0000313" key="7">
    <source>
        <dbReference type="Proteomes" id="UP000323876"/>
    </source>
</evidence>
<organism evidence="6 7">
    <name type="scientific">Nocardia colli</name>
    <dbReference type="NCBI Taxonomy" id="2545717"/>
    <lineage>
        <taxon>Bacteria</taxon>
        <taxon>Bacillati</taxon>
        <taxon>Actinomycetota</taxon>
        <taxon>Actinomycetes</taxon>
        <taxon>Mycobacteriales</taxon>
        <taxon>Nocardiaceae</taxon>
        <taxon>Nocardia</taxon>
    </lineage>
</organism>
<dbReference type="Proteomes" id="UP000323876">
    <property type="component" value="Unassembled WGS sequence"/>
</dbReference>
<keyword evidence="3 6" id="KW-0378">Hydrolase</keyword>
<dbReference type="CDD" id="cd09078">
    <property type="entry name" value="nSMase"/>
    <property type="match status" value="1"/>
</dbReference>
<dbReference type="Pfam" id="PF03372">
    <property type="entry name" value="Exo_endo_phos"/>
    <property type="match status" value="1"/>
</dbReference>
<protein>
    <submittedName>
        <fullName evidence="6">Sphingomyelin phosphodiesterase</fullName>
        <ecNumber evidence="6">3.1.4.12</ecNumber>
    </submittedName>
</protein>
<dbReference type="InterPro" id="IPR005135">
    <property type="entry name" value="Endo/exonuclease/phosphatase"/>
</dbReference>
<dbReference type="PANTHER" id="PTHR16320:SF23">
    <property type="entry name" value="SPHINGOMYELINASE C 1"/>
    <property type="match status" value="1"/>
</dbReference>
<comment type="similarity">
    <text evidence="1">Belongs to the neutral sphingomyelinase family.</text>
</comment>
<dbReference type="GO" id="GO:0004767">
    <property type="term" value="F:sphingomyelin phosphodiesterase activity"/>
    <property type="evidence" value="ECO:0007669"/>
    <property type="project" value="UniProtKB-EC"/>
</dbReference>
<evidence type="ECO:0000256" key="3">
    <source>
        <dbReference type="ARBA" id="ARBA00022801"/>
    </source>
</evidence>
<dbReference type="Gene3D" id="3.60.10.10">
    <property type="entry name" value="Endonuclease/exonuclease/phosphatase"/>
    <property type="match status" value="1"/>
</dbReference>
<dbReference type="EC" id="3.1.4.12" evidence="6"/>
<evidence type="ECO:0000256" key="2">
    <source>
        <dbReference type="ARBA" id="ARBA00022729"/>
    </source>
</evidence>
<accession>A0A5N0EKQ7</accession>
<keyword evidence="7" id="KW-1185">Reference proteome</keyword>
<dbReference type="EMBL" id="VXLC01000004">
    <property type="protein sequence ID" value="KAA8888605.1"/>
    <property type="molecule type" value="Genomic_DNA"/>
</dbReference>
<sequence length="323" mass="35181">MPLPKPTRLSIIAALATTLMVSAPQASAAPASTPELKVLTYNTFLMSKNLYPNWGQDHRAAEIAKTDFFKGNDVVVLQEMFDNEASDALKAKAAAEYPNQTPVVGRSKDGWDATGGKYSALTPEDGGVTILSKWPIIRKEQFIFADACGADWWSNKGIAYAVLSVNGSKVHVVGTHSQSTDPGCSAGEAARDRSLQFKEIDAFLTAKRIPANEQVLLAGDLNVDSHSAEYGSMLADARLEPATARTGHPFSFDTKENSIANFRYPNDPREDLDYVLHRKGHAKPASWQNRVIKETCPAWTVTSQGKDYTYTNLSDHYPVTAGA</sequence>
<dbReference type="NCBIfam" id="TIGR03395">
    <property type="entry name" value="sphingomy"/>
    <property type="match status" value="1"/>
</dbReference>
<feature type="domain" description="Endonuclease/exonuclease/phosphatase" evidence="5">
    <location>
        <begin position="60"/>
        <end position="316"/>
    </location>
</feature>
<dbReference type="OrthoDB" id="338539at2"/>
<dbReference type="InterPro" id="IPR038772">
    <property type="entry name" value="Sph/SMPD2-like"/>
</dbReference>
<dbReference type="InterPro" id="IPR017766">
    <property type="entry name" value="Sphingomyelinase/PLipase_C"/>
</dbReference>
<dbReference type="InterPro" id="IPR036691">
    <property type="entry name" value="Endo/exonu/phosph_ase_sf"/>
</dbReference>
<evidence type="ECO:0000259" key="5">
    <source>
        <dbReference type="Pfam" id="PF03372"/>
    </source>
</evidence>
<feature type="signal peptide" evidence="4">
    <location>
        <begin position="1"/>
        <end position="28"/>
    </location>
</feature>
<dbReference type="AlphaFoldDB" id="A0A5N0EKQ7"/>
<comment type="caution">
    <text evidence="6">The sequence shown here is derived from an EMBL/GenBank/DDBJ whole genome shotgun (WGS) entry which is preliminary data.</text>
</comment>
<evidence type="ECO:0000256" key="4">
    <source>
        <dbReference type="SAM" id="SignalP"/>
    </source>
</evidence>
<feature type="chain" id="PRO_5024410627" evidence="4">
    <location>
        <begin position="29"/>
        <end position="323"/>
    </location>
</feature>
<name>A0A5N0EKQ7_9NOCA</name>
<dbReference type="RefSeq" id="WP_150402770.1">
    <property type="nucleotide sequence ID" value="NZ_JBHJYQ010000007.1"/>
</dbReference>
<dbReference type="PANTHER" id="PTHR16320">
    <property type="entry name" value="SPHINGOMYELINASE FAMILY MEMBER"/>
    <property type="match status" value="1"/>
</dbReference>
<evidence type="ECO:0000256" key="1">
    <source>
        <dbReference type="ARBA" id="ARBA00006335"/>
    </source>
</evidence>
<dbReference type="GO" id="GO:0005576">
    <property type="term" value="C:extracellular region"/>
    <property type="evidence" value="ECO:0007669"/>
    <property type="project" value="InterPro"/>
</dbReference>
<evidence type="ECO:0000313" key="6">
    <source>
        <dbReference type="EMBL" id="KAA8888605.1"/>
    </source>
</evidence>
<proteinExistence type="inferred from homology"/>
<reference evidence="6 7" key="1">
    <citation type="submission" date="2019-09" db="EMBL/GenBank/DDBJ databases">
        <authorList>
            <person name="Wang X."/>
        </authorList>
    </citation>
    <scope>NUCLEOTIDE SEQUENCE [LARGE SCALE GENOMIC DNA]</scope>
    <source>
        <strain evidence="6 7">CICC 11023</strain>
    </source>
</reference>